<proteinExistence type="predicted"/>
<evidence type="ECO:0000313" key="2">
    <source>
        <dbReference type="Proteomes" id="UP000828390"/>
    </source>
</evidence>
<reference evidence="1" key="2">
    <citation type="submission" date="2020-11" db="EMBL/GenBank/DDBJ databases">
        <authorList>
            <person name="McCartney M.A."/>
            <person name="Auch B."/>
            <person name="Kono T."/>
            <person name="Mallez S."/>
            <person name="Becker A."/>
            <person name="Gohl D.M."/>
            <person name="Silverstein K.A.T."/>
            <person name="Koren S."/>
            <person name="Bechman K.B."/>
            <person name="Herman A."/>
            <person name="Abrahante J.E."/>
            <person name="Garbe J."/>
        </authorList>
    </citation>
    <scope>NUCLEOTIDE SEQUENCE</scope>
    <source>
        <strain evidence="1">Duluth1</strain>
        <tissue evidence="1">Whole animal</tissue>
    </source>
</reference>
<accession>A0A9D4RGV7</accession>
<evidence type="ECO:0000313" key="1">
    <source>
        <dbReference type="EMBL" id="KAH3866132.1"/>
    </source>
</evidence>
<comment type="caution">
    <text evidence="1">The sequence shown here is derived from an EMBL/GenBank/DDBJ whole genome shotgun (WGS) entry which is preliminary data.</text>
</comment>
<name>A0A9D4RGV7_DREPO</name>
<dbReference type="EMBL" id="JAIWYP010000002">
    <property type="protein sequence ID" value="KAH3866132.1"/>
    <property type="molecule type" value="Genomic_DNA"/>
</dbReference>
<protein>
    <submittedName>
        <fullName evidence="1">Uncharacterized protein</fullName>
    </submittedName>
</protein>
<keyword evidence="2" id="KW-1185">Reference proteome</keyword>
<organism evidence="1 2">
    <name type="scientific">Dreissena polymorpha</name>
    <name type="common">Zebra mussel</name>
    <name type="synonym">Mytilus polymorpha</name>
    <dbReference type="NCBI Taxonomy" id="45954"/>
    <lineage>
        <taxon>Eukaryota</taxon>
        <taxon>Metazoa</taxon>
        <taxon>Spiralia</taxon>
        <taxon>Lophotrochozoa</taxon>
        <taxon>Mollusca</taxon>
        <taxon>Bivalvia</taxon>
        <taxon>Autobranchia</taxon>
        <taxon>Heteroconchia</taxon>
        <taxon>Euheterodonta</taxon>
        <taxon>Imparidentia</taxon>
        <taxon>Neoheterodontei</taxon>
        <taxon>Myida</taxon>
        <taxon>Dreissenoidea</taxon>
        <taxon>Dreissenidae</taxon>
        <taxon>Dreissena</taxon>
    </lineage>
</organism>
<feature type="non-terminal residue" evidence="1">
    <location>
        <position position="121"/>
    </location>
</feature>
<dbReference type="AlphaFoldDB" id="A0A9D4RGV7"/>
<gene>
    <name evidence="1" type="ORF">DPMN_029186</name>
</gene>
<dbReference type="Proteomes" id="UP000828390">
    <property type="component" value="Unassembled WGS sequence"/>
</dbReference>
<reference evidence="1" key="1">
    <citation type="journal article" date="2019" name="bioRxiv">
        <title>The Genome of the Zebra Mussel, Dreissena polymorpha: A Resource for Invasive Species Research.</title>
        <authorList>
            <person name="McCartney M.A."/>
            <person name="Auch B."/>
            <person name="Kono T."/>
            <person name="Mallez S."/>
            <person name="Zhang Y."/>
            <person name="Obille A."/>
            <person name="Becker A."/>
            <person name="Abrahante J.E."/>
            <person name="Garbe J."/>
            <person name="Badalamenti J.P."/>
            <person name="Herman A."/>
            <person name="Mangelson H."/>
            <person name="Liachko I."/>
            <person name="Sullivan S."/>
            <person name="Sone E.D."/>
            <person name="Koren S."/>
            <person name="Silverstein K.A.T."/>
            <person name="Beckman K.B."/>
            <person name="Gohl D.M."/>
        </authorList>
    </citation>
    <scope>NUCLEOTIDE SEQUENCE</scope>
    <source>
        <strain evidence="1">Duluth1</strain>
        <tissue evidence="1">Whole animal</tissue>
    </source>
</reference>
<sequence length="121" mass="13873">GYSTKTRFPTNCPDFQYFEVGDIPNSIGEGPNSFVASRGPITHEFTPSELRARSDSRYLDQDSHEFTPTSSGPICIVRMKSRPYSQDFNRSPRFVVTQLNQCRNSIVDYIESSRFNKYDKS</sequence>